<evidence type="ECO:0000256" key="1">
    <source>
        <dbReference type="SAM" id="MobiDB-lite"/>
    </source>
</evidence>
<name>A0A482W2Y0_ASBVE</name>
<dbReference type="AlphaFoldDB" id="A0A482W2Y0"/>
<feature type="compositionally biased region" description="Basic and acidic residues" evidence="1">
    <location>
        <begin position="158"/>
        <end position="170"/>
    </location>
</feature>
<protein>
    <submittedName>
        <fullName evidence="2">Uncharacterized protein</fullName>
    </submittedName>
</protein>
<feature type="region of interest" description="Disordered" evidence="1">
    <location>
        <begin position="328"/>
        <end position="353"/>
    </location>
</feature>
<comment type="caution">
    <text evidence="2">The sequence shown here is derived from an EMBL/GenBank/DDBJ whole genome shotgun (WGS) entry which is preliminary data.</text>
</comment>
<feature type="compositionally biased region" description="Polar residues" evidence="1">
    <location>
        <begin position="519"/>
        <end position="534"/>
    </location>
</feature>
<evidence type="ECO:0000313" key="2">
    <source>
        <dbReference type="EMBL" id="RZC39424.1"/>
    </source>
</evidence>
<feature type="region of interest" description="Disordered" evidence="1">
    <location>
        <begin position="473"/>
        <end position="542"/>
    </location>
</feature>
<proteinExistence type="predicted"/>
<feature type="region of interest" description="Disordered" evidence="1">
    <location>
        <begin position="390"/>
        <end position="423"/>
    </location>
</feature>
<feature type="region of interest" description="Disordered" evidence="1">
    <location>
        <begin position="157"/>
        <end position="176"/>
    </location>
</feature>
<accession>A0A482W2Y0</accession>
<feature type="region of interest" description="Disordered" evidence="1">
    <location>
        <begin position="103"/>
        <end position="131"/>
    </location>
</feature>
<organism evidence="2 3">
    <name type="scientific">Asbolus verrucosus</name>
    <name type="common">Desert ironclad beetle</name>
    <dbReference type="NCBI Taxonomy" id="1661398"/>
    <lineage>
        <taxon>Eukaryota</taxon>
        <taxon>Metazoa</taxon>
        <taxon>Ecdysozoa</taxon>
        <taxon>Arthropoda</taxon>
        <taxon>Hexapoda</taxon>
        <taxon>Insecta</taxon>
        <taxon>Pterygota</taxon>
        <taxon>Neoptera</taxon>
        <taxon>Endopterygota</taxon>
        <taxon>Coleoptera</taxon>
        <taxon>Polyphaga</taxon>
        <taxon>Cucujiformia</taxon>
        <taxon>Tenebrionidae</taxon>
        <taxon>Pimeliinae</taxon>
        <taxon>Asbolus</taxon>
    </lineage>
</organism>
<reference evidence="2 3" key="1">
    <citation type="submission" date="2017-03" db="EMBL/GenBank/DDBJ databases">
        <title>Genome of the blue death feigning beetle - Asbolus verrucosus.</title>
        <authorList>
            <person name="Rider S.D."/>
        </authorList>
    </citation>
    <scope>NUCLEOTIDE SEQUENCE [LARGE SCALE GENOMIC DNA]</scope>
    <source>
        <strain evidence="2">Butters</strain>
        <tissue evidence="2">Head and leg muscle</tissue>
    </source>
</reference>
<feature type="compositionally biased region" description="Basic residues" evidence="1">
    <location>
        <begin position="398"/>
        <end position="413"/>
    </location>
</feature>
<sequence>MEISLGMDNDSGYVSHYQESNLDSSSENVYSNRHSTHDLYMNEDALLEKPSVKSKERARFDSFDSVINCSQESVKTEFSGFEDSDRSDVSFIIPEVQPIVWNGSGWTERTGESLNRSQESSSSSRQTPLKATHKALANVTNTYENPNQSVMKNVFAESNKENVDPSETPKKQYQNRMSSDISPDLFSEEDELPKVAVAVKRKSPPRNEDHDRDVKMLKRVQSCLGGVYPPPSVTMIQMTVAEMLTKIDENKSLFWTASDASATKGERSRTSDGISGKWPEILKVRSHGFHFAIFSYNRNKLSEDFEHLCSRYAERYVGAETQSSCTVFDTNPSSSHKRKLSKPRWGAKSPGRRLSHLARRRITFSNGNLQGNSNSSILGSRARQILVDAKKLGSLNKKSPKKTPSKSPFKIRKNTPSSSAKKKLAMRFREMAGAFEGGASTSTVSFKRALFNSPKQEKIASVSGGLIEKKSTKRALFSSPLKRPSPAKSPFKLGKRKRNDGDEENPSKFARSASMDVRPTQSKPALNRTLSDSTLRPKTEALSEQHKKKLQWAVYESLSLQNIHSTHPQFKVFASVLARVTRKFLQSARLEGRTTDKMFRIARCHSYAVVKGKSVDEIVNEYMRNKMKNQKPQGYVGIEEFQNSRNRDSSFLDKENIIESIEKRREHAGQRSKFVYENRIDRIKKVISFEDGFNKK</sequence>
<dbReference type="Proteomes" id="UP000292052">
    <property type="component" value="Unassembled WGS sequence"/>
</dbReference>
<keyword evidence="3" id="KW-1185">Reference proteome</keyword>
<evidence type="ECO:0000313" key="3">
    <source>
        <dbReference type="Proteomes" id="UP000292052"/>
    </source>
</evidence>
<gene>
    <name evidence="2" type="ORF">BDFB_004689</name>
</gene>
<dbReference type="EMBL" id="QDEB01034662">
    <property type="protein sequence ID" value="RZC39424.1"/>
    <property type="molecule type" value="Genomic_DNA"/>
</dbReference>
<feature type="compositionally biased region" description="Low complexity" evidence="1">
    <location>
        <begin position="112"/>
        <end position="126"/>
    </location>
</feature>
<dbReference type="OrthoDB" id="8192658at2759"/>